<dbReference type="InterPro" id="IPR015803">
    <property type="entry name" value="Cys-tRNA-ligase"/>
</dbReference>
<dbReference type="Gene3D" id="3.40.50.620">
    <property type="entry name" value="HUPs"/>
    <property type="match status" value="1"/>
</dbReference>
<dbReference type="InterPro" id="IPR014729">
    <property type="entry name" value="Rossmann-like_a/b/a_fold"/>
</dbReference>
<evidence type="ECO:0000256" key="5">
    <source>
        <dbReference type="ARBA" id="ARBA00022598"/>
    </source>
</evidence>
<dbReference type="GO" id="GO:0006423">
    <property type="term" value="P:cysteinyl-tRNA aminoacylation"/>
    <property type="evidence" value="ECO:0007669"/>
    <property type="project" value="UniProtKB-UniRule"/>
</dbReference>
<proteinExistence type="inferred from homology"/>
<feature type="short sequence motif" description="'HIGH' region" evidence="13">
    <location>
        <begin position="30"/>
        <end position="40"/>
    </location>
</feature>
<feature type="binding site" evidence="13">
    <location>
        <position position="209"/>
    </location>
    <ligand>
        <name>Zn(2+)</name>
        <dbReference type="ChEBI" id="CHEBI:29105"/>
    </ligand>
</feature>
<organism evidence="15 16">
    <name type="scientific">Candidatus Fischerbacteria bacterium RBG_13_37_8</name>
    <dbReference type="NCBI Taxonomy" id="1817863"/>
    <lineage>
        <taxon>Bacteria</taxon>
        <taxon>Candidatus Fischeribacteriota</taxon>
    </lineage>
</organism>
<keyword evidence="5 13" id="KW-0436">Ligase</keyword>
<feature type="binding site" evidence="13">
    <location>
        <position position="269"/>
    </location>
    <ligand>
        <name>ATP</name>
        <dbReference type="ChEBI" id="CHEBI:30616"/>
    </ligand>
</feature>
<keyword evidence="4 13" id="KW-0963">Cytoplasm</keyword>
<dbReference type="Pfam" id="PF09190">
    <property type="entry name" value="DALR_2"/>
    <property type="match status" value="1"/>
</dbReference>
<evidence type="ECO:0000256" key="10">
    <source>
        <dbReference type="ARBA" id="ARBA00022917"/>
    </source>
</evidence>
<dbReference type="InterPro" id="IPR024909">
    <property type="entry name" value="Cys-tRNA/MSH_ligase"/>
</dbReference>
<evidence type="ECO:0000256" key="13">
    <source>
        <dbReference type="HAMAP-Rule" id="MF_00041"/>
    </source>
</evidence>
<dbReference type="Pfam" id="PF23493">
    <property type="entry name" value="CysS_C"/>
    <property type="match status" value="1"/>
</dbReference>
<gene>
    <name evidence="13" type="primary">cysS</name>
    <name evidence="15" type="ORF">A2Y62_06765</name>
</gene>
<dbReference type="PRINTS" id="PR00983">
    <property type="entry name" value="TRNASYNTHCYS"/>
</dbReference>
<dbReference type="CDD" id="cd00672">
    <property type="entry name" value="CysRS_core"/>
    <property type="match status" value="1"/>
</dbReference>
<evidence type="ECO:0000256" key="2">
    <source>
        <dbReference type="ARBA" id="ARBA00005594"/>
    </source>
</evidence>
<comment type="cofactor">
    <cofactor evidence="13">
        <name>Zn(2+)</name>
        <dbReference type="ChEBI" id="CHEBI:29105"/>
    </cofactor>
    <text evidence="13">Binds 1 zinc ion per subunit.</text>
</comment>
<comment type="catalytic activity">
    <reaction evidence="12 13">
        <text>tRNA(Cys) + L-cysteine + ATP = L-cysteinyl-tRNA(Cys) + AMP + diphosphate</text>
        <dbReference type="Rhea" id="RHEA:17773"/>
        <dbReference type="Rhea" id="RHEA-COMP:9661"/>
        <dbReference type="Rhea" id="RHEA-COMP:9679"/>
        <dbReference type="ChEBI" id="CHEBI:30616"/>
        <dbReference type="ChEBI" id="CHEBI:33019"/>
        <dbReference type="ChEBI" id="CHEBI:35235"/>
        <dbReference type="ChEBI" id="CHEBI:78442"/>
        <dbReference type="ChEBI" id="CHEBI:78517"/>
        <dbReference type="ChEBI" id="CHEBI:456215"/>
        <dbReference type="EC" id="6.1.1.16"/>
    </reaction>
</comment>
<sequence>MLYLFNTLTRQKEKFVPLSEGEVKIYTCGPTVYDRVHIGNLRTFMFEDILRRYLQYKGFKVIQTMNITDIDDKTIKGALASGKSLKEYTQHYTQLFFIDIDTLHIEHAEFYPHATDHIDEMIVLIKKLLDHNLAYESKGSIYYRISAFPDYGKLSHLESKELIDGFRIDSDEYEKESMKDFALWKISKEGEPSWETEIGKGRPGWHIECSVMAMKYLGETFDIHAGGVDLIFPHHENEIAQSEGATGKQFVRYWLHSEHLIVDSEKMSKSKGNFYTATDIIEKGTDPLTLRFLLMSVHYRKQLNFTSSSLVQAREAVERLKNFALRLTTEHFREGHSAEKIISLCQNAKLHFEEAMDDDLNISLALASVFELVRHCNIIADANELTKGDATLILNYLAQFDKVFGIIFIEKQEIPEQEILALIEERIQARKDKQYKKADELRDYLLMKGIILEDTKTSTRWKRKLNAELPKEEL</sequence>
<evidence type="ECO:0000313" key="15">
    <source>
        <dbReference type="EMBL" id="OGF64528.1"/>
    </source>
</evidence>
<dbReference type="InterPro" id="IPR032678">
    <property type="entry name" value="tRNA-synt_1_cat_dom"/>
</dbReference>
<keyword evidence="9 13" id="KW-0067">ATP-binding</keyword>
<evidence type="ECO:0000256" key="11">
    <source>
        <dbReference type="ARBA" id="ARBA00023146"/>
    </source>
</evidence>
<keyword evidence="6 13" id="KW-0479">Metal-binding</keyword>
<dbReference type="EMBL" id="MFGW01000136">
    <property type="protein sequence ID" value="OGF64528.1"/>
    <property type="molecule type" value="Genomic_DNA"/>
</dbReference>
<comment type="similarity">
    <text evidence="2 13">Belongs to the class-I aminoacyl-tRNA synthetase family.</text>
</comment>
<dbReference type="Proteomes" id="UP000178943">
    <property type="component" value="Unassembled WGS sequence"/>
</dbReference>
<dbReference type="Gene3D" id="1.20.120.1910">
    <property type="entry name" value="Cysteine-tRNA ligase, C-terminal anti-codon recognition domain"/>
    <property type="match status" value="1"/>
</dbReference>
<feature type="binding site" evidence="13">
    <location>
        <position position="238"/>
    </location>
    <ligand>
        <name>Zn(2+)</name>
        <dbReference type="ChEBI" id="CHEBI:29105"/>
    </ligand>
</feature>
<keyword evidence="11 13" id="KW-0030">Aminoacyl-tRNA synthetase</keyword>
<keyword evidence="7 13" id="KW-0547">Nucleotide-binding</keyword>
<dbReference type="PANTHER" id="PTHR10890">
    <property type="entry name" value="CYSTEINYL-TRNA SYNTHETASE"/>
    <property type="match status" value="1"/>
</dbReference>
<evidence type="ECO:0000313" key="16">
    <source>
        <dbReference type="Proteomes" id="UP000178943"/>
    </source>
</evidence>
<dbReference type="GO" id="GO:0004817">
    <property type="term" value="F:cysteine-tRNA ligase activity"/>
    <property type="evidence" value="ECO:0007669"/>
    <property type="project" value="UniProtKB-UniRule"/>
</dbReference>
<dbReference type="STRING" id="1817863.A2Y62_06765"/>
<evidence type="ECO:0000256" key="9">
    <source>
        <dbReference type="ARBA" id="ARBA00022840"/>
    </source>
</evidence>
<evidence type="ECO:0000259" key="14">
    <source>
        <dbReference type="SMART" id="SM00840"/>
    </source>
</evidence>
<dbReference type="EC" id="6.1.1.16" evidence="13"/>
<dbReference type="FunFam" id="3.40.50.620:FF:000130">
    <property type="entry name" value="Cysteine--tRNA ligase"/>
    <property type="match status" value="1"/>
</dbReference>
<evidence type="ECO:0000256" key="12">
    <source>
        <dbReference type="ARBA" id="ARBA00047398"/>
    </source>
</evidence>
<dbReference type="InterPro" id="IPR056411">
    <property type="entry name" value="CysS_C"/>
</dbReference>
<evidence type="ECO:0000256" key="4">
    <source>
        <dbReference type="ARBA" id="ARBA00022490"/>
    </source>
</evidence>
<name>A0A1F5VMN5_9BACT</name>
<comment type="subcellular location">
    <subcellularLocation>
        <location evidence="1 13">Cytoplasm</location>
    </subcellularLocation>
</comment>
<dbReference type="NCBIfam" id="TIGR00435">
    <property type="entry name" value="cysS"/>
    <property type="match status" value="1"/>
</dbReference>
<dbReference type="SUPFAM" id="SSF52374">
    <property type="entry name" value="Nucleotidylyl transferase"/>
    <property type="match status" value="1"/>
</dbReference>
<dbReference type="Pfam" id="PF01406">
    <property type="entry name" value="tRNA-synt_1e"/>
    <property type="match status" value="1"/>
</dbReference>
<accession>A0A1F5VMN5</accession>
<feature type="short sequence motif" description="'KMSKS' region" evidence="13">
    <location>
        <begin position="266"/>
        <end position="270"/>
    </location>
</feature>
<comment type="caution">
    <text evidence="15">The sequence shown here is derived from an EMBL/GenBank/DDBJ whole genome shotgun (WGS) entry which is preliminary data.</text>
</comment>
<dbReference type="PANTHER" id="PTHR10890:SF3">
    <property type="entry name" value="CYSTEINE--TRNA LIGASE, CYTOPLASMIC"/>
    <property type="match status" value="1"/>
</dbReference>
<evidence type="ECO:0000256" key="8">
    <source>
        <dbReference type="ARBA" id="ARBA00022833"/>
    </source>
</evidence>
<evidence type="ECO:0000256" key="1">
    <source>
        <dbReference type="ARBA" id="ARBA00004496"/>
    </source>
</evidence>
<keyword evidence="10 13" id="KW-0648">Protein biosynthesis</keyword>
<evidence type="ECO:0000256" key="6">
    <source>
        <dbReference type="ARBA" id="ARBA00022723"/>
    </source>
</evidence>
<reference evidence="15 16" key="1">
    <citation type="journal article" date="2016" name="Nat. Commun.">
        <title>Thousands of microbial genomes shed light on interconnected biogeochemical processes in an aquifer system.</title>
        <authorList>
            <person name="Anantharaman K."/>
            <person name="Brown C.T."/>
            <person name="Hug L.A."/>
            <person name="Sharon I."/>
            <person name="Castelle C.J."/>
            <person name="Probst A.J."/>
            <person name="Thomas B.C."/>
            <person name="Singh A."/>
            <person name="Wilkins M.J."/>
            <person name="Karaoz U."/>
            <person name="Brodie E.L."/>
            <person name="Williams K.H."/>
            <person name="Hubbard S.S."/>
            <person name="Banfield J.F."/>
        </authorList>
    </citation>
    <scope>NUCLEOTIDE SEQUENCE [LARGE SCALE GENOMIC DNA]</scope>
</reference>
<feature type="binding site" evidence="13">
    <location>
        <position position="234"/>
    </location>
    <ligand>
        <name>Zn(2+)</name>
        <dbReference type="ChEBI" id="CHEBI:29105"/>
    </ligand>
</feature>
<dbReference type="GO" id="GO:0005829">
    <property type="term" value="C:cytosol"/>
    <property type="evidence" value="ECO:0007669"/>
    <property type="project" value="TreeGrafter"/>
</dbReference>
<keyword evidence="8 13" id="KW-0862">Zinc</keyword>
<protein>
    <recommendedName>
        <fullName evidence="13">Cysteine--tRNA ligase</fullName>
        <ecNumber evidence="13">6.1.1.16</ecNumber>
    </recommendedName>
    <alternativeName>
        <fullName evidence="13">Cysteinyl-tRNA synthetase</fullName>
        <shortName evidence="13">CysRS</shortName>
    </alternativeName>
</protein>
<evidence type="ECO:0000256" key="3">
    <source>
        <dbReference type="ARBA" id="ARBA00011245"/>
    </source>
</evidence>
<dbReference type="SMART" id="SM00840">
    <property type="entry name" value="DALR_2"/>
    <property type="match status" value="1"/>
</dbReference>
<dbReference type="HAMAP" id="MF_00041">
    <property type="entry name" value="Cys_tRNA_synth"/>
    <property type="match status" value="1"/>
</dbReference>
<comment type="subunit">
    <text evidence="3 13">Monomer.</text>
</comment>
<dbReference type="SUPFAM" id="SSF47323">
    <property type="entry name" value="Anticodon-binding domain of a subclass of class I aminoacyl-tRNA synthetases"/>
    <property type="match status" value="1"/>
</dbReference>
<dbReference type="AlphaFoldDB" id="A0A1F5VMN5"/>
<dbReference type="InterPro" id="IPR009080">
    <property type="entry name" value="tRNAsynth_Ia_anticodon-bd"/>
</dbReference>
<feature type="domain" description="Cysteinyl-tRNA synthetase class Ia DALR" evidence="14">
    <location>
        <begin position="351"/>
        <end position="415"/>
    </location>
</feature>
<dbReference type="GO" id="GO:0005524">
    <property type="term" value="F:ATP binding"/>
    <property type="evidence" value="ECO:0007669"/>
    <property type="project" value="UniProtKB-UniRule"/>
</dbReference>
<dbReference type="GO" id="GO:0008270">
    <property type="term" value="F:zinc ion binding"/>
    <property type="evidence" value="ECO:0007669"/>
    <property type="project" value="UniProtKB-UniRule"/>
</dbReference>
<dbReference type="InterPro" id="IPR015273">
    <property type="entry name" value="Cys-tRNA-synt_Ia_DALR"/>
</dbReference>
<evidence type="ECO:0000256" key="7">
    <source>
        <dbReference type="ARBA" id="ARBA00022741"/>
    </source>
</evidence>
<feature type="binding site" evidence="13">
    <location>
        <position position="28"/>
    </location>
    <ligand>
        <name>Zn(2+)</name>
        <dbReference type="ChEBI" id="CHEBI:29105"/>
    </ligand>
</feature>